<accession>A0ABV4EVH8</accession>
<proteinExistence type="predicted"/>
<evidence type="ECO:0000313" key="2">
    <source>
        <dbReference type="Proteomes" id="UP001565471"/>
    </source>
</evidence>
<sequence>MFYTSFMGVVIDASRIRRVDEVALTRAQLEIFR</sequence>
<name>A0ABV4EVH8_BRAEL</name>
<evidence type="ECO:0000313" key="1">
    <source>
        <dbReference type="EMBL" id="MEY9315121.1"/>
    </source>
</evidence>
<protein>
    <submittedName>
        <fullName evidence="1">Uncharacterized protein</fullName>
    </submittedName>
</protein>
<comment type="caution">
    <text evidence="1">The sequence shown here is derived from an EMBL/GenBank/DDBJ whole genome shotgun (WGS) entry which is preliminary data.</text>
</comment>
<reference evidence="1 2" key="1">
    <citation type="submission" date="2024-07" db="EMBL/GenBank/DDBJ databases">
        <title>Genomic Encyclopedia of Type Strains, Phase V (KMG-V): Genome sequencing to study the core and pangenomes of soil and plant-associated prokaryotes.</title>
        <authorList>
            <person name="Whitman W."/>
        </authorList>
    </citation>
    <scope>NUCLEOTIDE SEQUENCE [LARGE SCALE GENOMIC DNA]</scope>
    <source>
        <strain evidence="1 2">USDA 415</strain>
    </source>
</reference>
<dbReference type="EMBL" id="JBGBZA010000002">
    <property type="protein sequence ID" value="MEY9315121.1"/>
    <property type="molecule type" value="Genomic_DNA"/>
</dbReference>
<keyword evidence="2" id="KW-1185">Reference proteome</keyword>
<organism evidence="1 2">
    <name type="scientific">Bradyrhizobium elkanii</name>
    <dbReference type="NCBI Taxonomy" id="29448"/>
    <lineage>
        <taxon>Bacteria</taxon>
        <taxon>Pseudomonadati</taxon>
        <taxon>Pseudomonadota</taxon>
        <taxon>Alphaproteobacteria</taxon>
        <taxon>Hyphomicrobiales</taxon>
        <taxon>Nitrobacteraceae</taxon>
        <taxon>Bradyrhizobium</taxon>
    </lineage>
</organism>
<dbReference type="Proteomes" id="UP001565471">
    <property type="component" value="Unassembled WGS sequence"/>
</dbReference>
<gene>
    <name evidence="1" type="ORF">ABIF29_001920</name>
</gene>